<keyword evidence="1" id="KW-1133">Transmembrane helix</keyword>
<protein>
    <submittedName>
        <fullName evidence="2">Uncharacterized protein</fullName>
    </submittedName>
</protein>
<dbReference type="RefSeq" id="WP_185624843.1">
    <property type="nucleotide sequence ID" value="NZ_JABGBW010000014.1"/>
</dbReference>
<proteinExistence type="predicted"/>
<sequence length="488" mass="58146">MKKSLKRGIAIFIGILFIFSISIYNFTAKYKQEIKLKTIYGEAKEIDNINIGYLNFSKYTHDDDYPIENQFKKNPPVVKLFRSGKKMDTPKTIFRNNKPVFEINGEIYTGKETDSGENIYINGQGDESEHIDGADPKDVYISIKEEKILEENNNYFIRIDRDSDLYKEIRDYNKNNTSLLSFDRVDDKLYILLKVENTNEIDTVKNNIQIKYRKEKDNKKIDFKVPDLKVKVHLIEYNLNSKKYMEKSSFEFSEKINIDFKIADPEEYYQEFKTVLPFLYKDKYIIFTKINNKKIAKIINIKDGNIVSKEVEDKDNLDIIFNNIDTLLHPLYMSYDEQKDAVFVVAKDENMKKLFYMYIKEKNGEIYMDKKYIDIRTGNEMYNIKKDGTLVDDNKDDYNETEFDEESIKYFMRTYTDFDVSRHSNKLVILKKDDFTIGEYRENQYMNSIVRNDLIIYDLNKENILYIGRFELNPHLNKFVILEKLNNK</sequence>
<evidence type="ECO:0000256" key="1">
    <source>
        <dbReference type="SAM" id="Phobius"/>
    </source>
</evidence>
<feature type="transmembrane region" description="Helical" evidence="1">
    <location>
        <begin position="9"/>
        <end position="27"/>
    </location>
</feature>
<evidence type="ECO:0000313" key="3">
    <source>
        <dbReference type="Proteomes" id="UP000713904"/>
    </source>
</evidence>
<keyword evidence="3" id="KW-1185">Reference proteome</keyword>
<comment type="caution">
    <text evidence="2">The sequence shown here is derived from an EMBL/GenBank/DDBJ whole genome shotgun (WGS) entry which is preliminary data.</text>
</comment>
<keyword evidence="1" id="KW-0472">Membrane</keyword>
<dbReference type="EMBL" id="JABGBW010000014">
    <property type="protein sequence ID" value="MBC2576824.1"/>
    <property type="molecule type" value="Genomic_DNA"/>
</dbReference>
<accession>A0ABR6TN29</accession>
<dbReference type="Proteomes" id="UP000713904">
    <property type="component" value="Unassembled WGS sequence"/>
</dbReference>
<name>A0ABR6TN29_9FIRM</name>
<gene>
    <name evidence="2" type="ORF">HLB29_09085</name>
</gene>
<reference evidence="2 3" key="1">
    <citation type="submission" date="2020-05" db="EMBL/GenBank/DDBJ databases">
        <title>Draft genome of xy-202 and genomic insight in genome of the genus Peptostreptococcus.</title>
        <authorList>
            <person name="Zhang Z."/>
        </authorList>
    </citation>
    <scope>NUCLEOTIDE SEQUENCE [LARGE SCALE GENOMIC DNA]</scope>
    <source>
        <strain evidence="2 3">DSM 27025</strain>
    </source>
</reference>
<keyword evidence="1" id="KW-0812">Transmembrane</keyword>
<organism evidence="2 3">
    <name type="scientific">Peptostreptococcus canis</name>
    <dbReference type="NCBI Taxonomy" id="1159213"/>
    <lineage>
        <taxon>Bacteria</taxon>
        <taxon>Bacillati</taxon>
        <taxon>Bacillota</taxon>
        <taxon>Clostridia</taxon>
        <taxon>Peptostreptococcales</taxon>
        <taxon>Peptostreptococcaceae</taxon>
        <taxon>Peptostreptococcus</taxon>
    </lineage>
</organism>
<evidence type="ECO:0000313" key="2">
    <source>
        <dbReference type="EMBL" id="MBC2576824.1"/>
    </source>
</evidence>